<proteinExistence type="predicted"/>
<gene>
    <name evidence="2" type="ORF">Clopa_0673</name>
</gene>
<sequence>MHDFLFSKIKFPFPVSITLLAVTWILEIVALIYIWKRPGKKGESVRWTTKDIITLAILSVILMVFNSVVNDRLLGPLFKSIPLIGGAVDFLHLKDFPLWFFFLLAVALVRKPGAIIAIFFIKYVLEQLIYGGSGINPLDWPVAVMQGLFVELYLIGRGGKTLLQPKLIFVDAILLCLLKEIPADFYKPIIGSPVIHGKVTTVLSVINDVGSHIIGVSIVAVILIPLVIQVAKSLNSLNEIDDDQNKGMNV</sequence>
<keyword evidence="1" id="KW-1133">Transmembrane helix</keyword>
<keyword evidence="1" id="KW-0472">Membrane</keyword>
<feature type="transmembrane region" description="Helical" evidence="1">
    <location>
        <begin position="209"/>
        <end position="228"/>
    </location>
</feature>
<accession>R4K7U5</accession>
<evidence type="ECO:0000256" key="1">
    <source>
        <dbReference type="SAM" id="Phobius"/>
    </source>
</evidence>
<dbReference type="KEGG" id="cpas:Clopa_0673"/>
<dbReference type="OrthoDB" id="8017424at2"/>
<keyword evidence="3" id="KW-1185">Reference proteome</keyword>
<feature type="transmembrane region" description="Helical" evidence="1">
    <location>
        <begin position="47"/>
        <end position="69"/>
    </location>
</feature>
<name>R4K7U5_CLOPA</name>
<dbReference type="Proteomes" id="UP000013523">
    <property type="component" value="Chromosome"/>
</dbReference>
<dbReference type="EMBL" id="CP003261">
    <property type="protein sequence ID" value="AGK95715.1"/>
    <property type="molecule type" value="Genomic_DNA"/>
</dbReference>
<organism evidence="2 3">
    <name type="scientific">Clostridium pasteurianum BC1</name>
    <dbReference type="NCBI Taxonomy" id="86416"/>
    <lineage>
        <taxon>Bacteria</taxon>
        <taxon>Bacillati</taxon>
        <taxon>Bacillota</taxon>
        <taxon>Clostridia</taxon>
        <taxon>Eubacteriales</taxon>
        <taxon>Clostridiaceae</taxon>
        <taxon>Clostridium</taxon>
    </lineage>
</organism>
<feature type="transmembrane region" description="Helical" evidence="1">
    <location>
        <begin position="98"/>
        <end position="125"/>
    </location>
</feature>
<reference evidence="2 3" key="1">
    <citation type="submission" date="2012-01" db="EMBL/GenBank/DDBJ databases">
        <title>Complete sequence of chromosome of Clostridium pasteurianum BC1.</title>
        <authorList>
            <consortium name="US DOE Joint Genome Institute"/>
            <person name="Lucas S."/>
            <person name="Han J."/>
            <person name="Lapidus A."/>
            <person name="Cheng J.-F."/>
            <person name="Goodwin L."/>
            <person name="Pitluck S."/>
            <person name="Peters L."/>
            <person name="Mikhailova N."/>
            <person name="Teshima H."/>
            <person name="Detter J.C."/>
            <person name="Han C."/>
            <person name="Tapia R."/>
            <person name="Land M."/>
            <person name="Hauser L."/>
            <person name="Kyrpides N."/>
            <person name="Ivanova N."/>
            <person name="Pagani I."/>
            <person name="Dunn J."/>
            <person name="Taghavi S."/>
            <person name="Francis A."/>
            <person name="van der Lelie D."/>
            <person name="Woyke T."/>
        </authorList>
    </citation>
    <scope>NUCLEOTIDE SEQUENCE [LARGE SCALE GENOMIC DNA]</scope>
    <source>
        <strain evidence="2 3">BC1</strain>
    </source>
</reference>
<evidence type="ECO:0000313" key="3">
    <source>
        <dbReference type="Proteomes" id="UP000013523"/>
    </source>
</evidence>
<protein>
    <submittedName>
        <fullName evidence="2">Uncharacterized protein</fullName>
    </submittedName>
</protein>
<dbReference type="PATRIC" id="fig|86416.3.peg.661"/>
<dbReference type="RefSeq" id="WP_015614041.1">
    <property type="nucleotide sequence ID" value="NC_021182.1"/>
</dbReference>
<dbReference type="HOGENOM" id="CLU_1109907_0_0_9"/>
<dbReference type="AlphaFoldDB" id="R4K7U5"/>
<evidence type="ECO:0000313" key="2">
    <source>
        <dbReference type="EMBL" id="AGK95715.1"/>
    </source>
</evidence>
<keyword evidence="1" id="KW-0812">Transmembrane</keyword>
<feature type="transmembrane region" description="Helical" evidence="1">
    <location>
        <begin position="12"/>
        <end position="35"/>
    </location>
</feature>